<dbReference type="Proteomes" id="UP000199137">
    <property type="component" value="Unassembled WGS sequence"/>
</dbReference>
<dbReference type="AlphaFoldDB" id="A0A1I5LP49"/>
<evidence type="ECO:0000313" key="4">
    <source>
        <dbReference type="Proteomes" id="UP000199137"/>
    </source>
</evidence>
<dbReference type="RefSeq" id="WP_093573817.1">
    <property type="nucleotide sequence ID" value="NZ_FOWC01000003.1"/>
</dbReference>
<dbReference type="GO" id="GO:0005524">
    <property type="term" value="F:ATP binding"/>
    <property type="evidence" value="ECO:0007669"/>
    <property type="project" value="UniProtKB-UniRule"/>
</dbReference>
<keyword evidence="1" id="KW-0067">ATP-binding</keyword>
<evidence type="ECO:0000259" key="2">
    <source>
        <dbReference type="PROSITE" id="PS50975"/>
    </source>
</evidence>
<dbReference type="InterPro" id="IPR011761">
    <property type="entry name" value="ATP-grasp"/>
</dbReference>
<organism evidence="3 4">
    <name type="scientific">Amycolatopsis rubida</name>
    <dbReference type="NCBI Taxonomy" id="112413"/>
    <lineage>
        <taxon>Bacteria</taxon>
        <taxon>Bacillati</taxon>
        <taxon>Actinomycetota</taxon>
        <taxon>Actinomycetes</taxon>
        <taxon>Pseudonocardiales</taxon>
        <taxon>Pseudonocardiaceae</taxon>
        <taxon>Amycolatopsis</taxon>
    </lineage>
</organism>
<dbReference type="EMBL" id="FOWC01000003">
    <property type="protein sequence ID" value="SFO99134.1"/>
    <property type="molecule type" value="Genomic_DNA"/>
</dbReference>
<keyword evidence="1" id="KW-0547">Nucleotide-binding</keyword>
<dbReference type="SUPFAM" id="SSF56059">
    <property type="entry name" value="Glutathione synthetase ATP-binding domain-like"/>
    <property type="match status" value="1"/>
</dbReference>
<dbReference type="OrthoDB" id="20966at2"/>
<dbReference type="PROSITE" id="PS50975">
    <property type="entry name" value="ATP_GRASP"/>
    <property type="match status" value="1"/>
</dbReference>
<proteinExistence type="predicted"/>
<feature type="domain" description="ATP-grasp" evidence="2">
    <location>
        <begin position="137"/>
        <end position="332"/>
    </location>
</feature>
<evidence type="ECO:0000313" key="3">
    <source>
        <dbReference type="EMBL" id="SFO99134.1"/>
    </source>
</evidence>
<gene>
    <name evidence="3" type="ORF">SAMN05421854_103659</name>
</gene>
<protein>
    <recommendedName>
        <fullName evidence="2">ATP-grasp domain-containing protein</fullName>
    </recommendedName>
</protein>
<dbReference type="STRING" id="112413.SAMN05421854_103659"/>
<accession>A0A1I5LP49</accession>
<evidence type="ECO:0000256" key="1">
    <source>
        <dbReference type="PROSITE-ProRule" id="PRU00409"/>
    </source>
</evidence>
<name>A0A1I5LP49_9PSEU</name>
<dbReference type="Gene3D" id="3.30.470.20">
    <property type="entry name" value="ATP-grasp fold, B domain"/>
    <property type="match status" value="1"/>
</dbReference>
<sequence length="405" mass="42156">MTATARFGTFDAERWWRPADLATLPAAPGGAAADDLDELLAAGCSPGDLLLTRRAPAREIRASLAECGIEFDHHAVPAPPGSPIERAVDAETLAGRPEMAPYAVLPDTVALAARLGRADRLPAAETVAEVNSKTWSHALVRSLGLPGAGVVVRSAAELAAAVGTRPSVVKDPYGVSGRATLEVTTPGVLRAVTRTLEAQKARVELLVQPRFDRRTDFSAHVRIDAGGRWETLGVQVMHNRGFRHAGSGPAPDALLAELAATGYGETLAAVAEALSAAGYRGPAGVDAMVLADGTLVPVLEINARQSLGLLSLLLDRRVRPHGLRCHLWRFDLKVPPGKGIGDLFAALHRLRYRGGTAPGVAVVGGSGLAAPGGRIYCALMARPGESATLRAGLLDALSAAGMEAR</sequence>
<reference evidence="3 4" key="1">
    <citation type="submission" date="2016-10" db="EMBL/GenBank/DDBJ databases">
        <authorList>
            <person name="de Groot N.N."/>
        </authorList>
    </citation>
    <scope>NUCLEOTIDE SEQUENCE [LARGE SCALE GENOMIC DNA]</scope>
    <source>
        <strain evidence="3 4">DSM 44637</strain>
    </source>
</reference>
<dbReference type="GO" id="GO:0046872">
    <property type="term" value="F:metal ion binding"/>
    <property type="evidence" value="ECO:0007669"/>
    <property type="project" value="InterPro"/>
</dbReference>